<evidence type="ECO:0000313" key="3">
    <source>
        <dbReference type="EMBL" id="CBY21499.1"/>
    </source>
</evidence>
<reference evidence="3" key="1">
    <citation type="journal article" date="2010" name="Science">
        <title>Plasticity of animal genome architecture unmasked by rapid evolution of a pelagic tunicate.</title>
        <authorList>
            <person name="Denoeud F."/>
            <person name="Henriet S."/>
            <person name="Mungpakdee S."/>
            <person name="Aury J.M."/>
            <person name="Da Silva C."/>
            <person name="Brinkmann H."/>
            <person name="Mikhaleva J."/>
            <person name="Olsen L.C."/>
            <person name="Jubin C."/>
            <person name="Canestro C."/>
            <person name="Bouquet J.M."/>
            <person name="Danks G."/>
            <person name="Poulain J."/>
            <person name="Campsteijn C."/>
            <person name="Adamski M."/>
            <person name="Cross I."/>
            <person name="Yadetie F."/>
            <person name="Muffato M."/>
            <person name="Louis A."/>
            <person name="Butcher S."/>
            <person name="Tsagkogeorga G."/>
            <person name="Konrad A."/>
            <person name="Singh S."/>
            <person name="Jensen M.F."/>
            <person name="Cong E.H."/>
            <person name="Eikeseth-Otteraa H."/>
            <person name="Noel B."/>
            <person name="Anthouard V."/>
            <person name="Porcel B.M."/>
            <person name="Kachouri-Lafond R."/>
            <person name="Nishino A."/>
            <person name="Ugolini M."/>
            <person name="Chourrout P."/>
            <person name="Nishida H."/>
            <person name="Aasland R."/>
            <person name="Huzurbazar S."/>
            <person name="Westhof E."/>
            <person name="Delsuc F."/>
            <person name="Lehrach H."/>
            <person name="Reinhardt R."/>
            <person name="Weissenbach J."/>
            <person name="Roy S.W."/>
            <person name="Artiguenave F."/>
            <person name="Postlethwait J.H."/>
            <person name="Manak J.R."/>
            <person name="Thompson E.M."/>
            <person name="Jaillon O."/>
            <person name="Du Pasquier L."/>
            <person name="Boudinot P."/>
            <person name="Liberles D.A."/>
            <person name="Volff J.N."/>
            <person name="Philippe H."/>
            <person name="Lenhard B."/>
            <person name="Roest Crollius H."/>
            <person name="Wincker P."/>
            <person name="Chourrout D."/>
        </authorList>
    </citation>
    <scope>NUCLEOTIDE SEQUENCE [LARGE SCALE GENOMIC DNA]</scope>
</reference>
<dbReference type="EMBL" id="FN653017">
    <property type="protein sequence ID" value="CBY21499.1"/>
    <property type="molecule type" value="Genomic_DNA"/>
</dbReference>
<evidence type="ECO:0000259" key="2">
    <source>
        <dbReference type="PROSITE" id="PS50222"/>
    </source>
</evidence>
<dbReference type="PANTHER" id="PTHR46763:SF1">
    <property type="entry name" value="DYNEIN REGULATORY COMPLEX PROTEIN 8"/>
    <property type="match status" value="1"/>
</dbReference>
<dbReference type="InterPro" id="IPR002048">
    <property type="entry name" value="EF_hand_dom"/>
</dbReference>
<protein>
    <recommendedName>
        <fullName evidence="2">EF-hand domain-containing protein</fullName>
    </recommendedName>
</protein>
<dbReference type="PANTHER" id="PTHR46763">
    <property type="entry name" value="DYNEIN REGULATORY COMPLEX PROTEIN 8"/>
    <property type="match status" value="1"/>
</dbReference>
<dbReference type="InterPro" id="IPR011992">
    <property type="entry name" value="EF-hand-dom_pair"/>
</dbReference>
<proteinExistence type="predicted"/>
<dbReference type="FunFam" id="1.10.238.10:FF:000178">
    <property type="entry name" value="Calmodulin-2 A"/>
    <property type="match status" value="1"/>
</dbReference>
<accession>E4WWJ5</accession>
<name>E4WWJ5_OIKDI</name>
<dbReference type="PROSITE" id="PS50222">
    <property type="entry name" value="EF_HAND_2"/>
    <property type="match status" value="1"/>
</dbReference>
<dbReference type="GO" id="GO:0005509">
    <property type="term" value="F:calcium ion binding"/>
    <property type="evidence" value="ECO:0007669"/>
    <property type="project" value="InterPro"/>
</dbReference>
<dbReference type="InParanoid" id="E4WWJ5"/>
<keyword evidence="4" id="KW-1185">Reference proteome</keyword>
<dbReference type="AlphaFoldDB" id="E4WWJ5"/>
<dbReference type="Proteomes" id="UP000001307">
    <property type="component" value="Unassembled WGS sequence"/>
</dbReference>
<dbReference type="Gene3D" id="1.10.238.10">
    <property type="entry name" value="EF-hand"/>
    <property type="match status" value="2"/>
</dbReference>
<evidence type="ECO:0000313" key="4">
    <source>
        <dbReference type="Proteomes" id="UP000001307"/>
    </source>
</evidence>
<dbReference type="GO" id="GO:0043226">
    <property type="term" value="C:organelle"/>
    <property type="evidence" value="ECO:0007669"/>
    <property type="project" value="UniProtKB-ARBA"/>
</dbReference>
<gene>
    <name evidence="3" type="ORF">GSOID_T00009268001</name>
</gene>
<evidence type="ECO:0000256" key="1">
    <source>
        <dbReference type="ARBA" id="ARBA00022737"/>
    </source>
</evidence>
<keyword evidence="1" id="KW-0677">Repeat</keyword>
<dbReference type="Pfam" id="PF13499">
    <property type="entry name" value="EF-hand_7"/>
    <property type="match status" value="1"/>
</dbReference>
<sequence length="176" mass="19704">MSDSELAAKSEGGESAEAAILEQEIEKRITEAFLVFDTQANRQADVREIGTIVRSLGLVPTEAEVNELISETEDETASGFVRLDRLLPVLTQCILEKRYRPVPENILLKAFEALDTDKKGYLLPEEISNYLREEGEPFLQEELEEFLSAAVDPSKGKIFYKDYVALLSVDDAGLFQ</sequence>
<feature type="domain" description="EF-hand" evidence="2">
    <location>
        <begin position="102"/>
        <end position="137"/>
    </location>
</feature>
<dbReference type="OrthoDB" id="10260307at2759"/>
<dbReference type="SUPFAM" id="SSF47473">
    <property type="entry name" value="EF-hand"/>
    <property type="match status" value="1"/>
</dbReference>
<organism evidence="3">
    <name type="scientific">Oikopleura dioica</name>
    <name type="common">Tunicate</name>
    <dbReference type="NCBI Taxonomy" id="34765"/>
    <lineage>
        <taxon>Eukaryota</taxon>
        <taxon>Metazoa</taxon>
        <taxon>Chordata</taxon>
        <taxon>Tunicata</taxon>
        <taxon>Appendicularia</taxon>
        <taxon>Copelata</taxon>
        <taxon>Oikopleuridae</taxon>
        <taxon>Oikopleura</taxon>
    </lineage>
</organism>